<evidence type="ECO:0000313" key="4">
    <source>
        <dbReference type="EMBL" id="KAL1884504.1"/>
    </source>
</evidence>
<evidence type="ECO:0000313" key="5">
    <source>
        <dbReference type="Proteomes" id="UP001583193"/>
    </source>
</evidence>
<evidence type="ECO:0000256" key="2">
    <source>
        <dbReference type="ARBA" id="ARBA00023043"/>
    </source>
</evidence>
<dbReference type="InterPro" id="IPR036770">
    <property type="entry name" value="Ankyrin_rpt-contain_sf"/>
</dbReference>
<dbReference type="Pfam" id="PF12796">
    <property type="entry name" value="Ank_2"/>
    <property type="match status" value="3"/>
</dbReference>
<dbReference type="SUPFAM" id="SSF48403">
    <property type="entry name" value="Ankyrin repeat"/>
    <property type="match status" value="1"/>
</dbReference>
<proteinExistence type="predicted"/>
<keyword evidence="4" id="KW-0830">Ubiquinone</keyword>
<keyword evidence="2 3" id="KW-0040">ANK repeat</keyword>
<dbReference type="PROSITE" id="PS50297">
    <property type="entry name" value="ANK_REP_REGION"/>
    <property type="match status" value="2"/>
</dbReference>
<organism evidence="4 5">
    <name type="scientific">Paecilomyces lecythidis</name>
    <dbReference type="NCBI Taxonomy" id="3004212"/>
    <lineage>
        <taxon>Eukaryota</taxon>
        <taxon>Fungi</taxon>
        <taxon>Dikarya</taxon>
        <taxon>Ascomycota</taxon>
        <taxon>Pezizomycotina</taxon>
        <taxon>Eurotiomycetes</taxon>
        <taxon>Eurotiomycetidae</taxon>
        <taxon>Eurotiales</taxon>
        <taxon>Thermoascaceae</taxon>
        <taxon>Paecilomyces</taxon>
    </lineage>
</organism>
<dbReference type="SMART" id="SM00248">
    <property type="entry name" value="ANK"/>
    <property type="match status" value="6"/>
</dbReference>
<dbReference type="PANTHER" id="PTHR24198:SF165">
    <property type="entry name" value="ANKYRIN REPEAT-CONTAINING PROTEIN-RELATED"/>
    <property type="match status" value="1"/>
</dbReference>
<keyword evidence="1" id="KW-0677">Repeat</keyword>
<protein>
    <submittedName>
        <fullName evidence="4">Ndufs2, NADH ubiquinone oxidoreductase 49 kd subunit</fullName>
    </submittedName>
</protein>
<dbReference type="EMBL" id="JAVDPF010000004">
    <property type="protein sequence ID" value="KAL1884504.1"/>
    <property type="molecule type" value="Genomic_DNA"/>
</dbReference>
<evidence type="ECO:0000256" key="1">
    <source>
        <dbReference type="ARBA" id="ARBA00022737"/>
    </source>
</evidence>
<gene>
    <name evidence="4" type="primary">NdufS2_2</name>
    <name evidence="4" type="ORF">Plec18167_002094</name>
</gene>
<feature type="repeat" description="ANK" evidence="3">
    <location>
        <begin position="248"/>
        <end position="280"/>
    </location>
</feature>
<dbReference type="Gene3D" id="1.25.40.20">
    <property type="entry name" value="Ankyrin repeat-containing domain"/>
    <property type="match status" value="1"/>
</dbReference>
<accession>A0ABR3Y8W9</accession>
<comment type="caution">
    <text evidence="4">The sequence shown here is derived from an EMBL/GenBank/DDBJ whole genome shotgun (WGS) entry which is preliminary data.</text>
</comment>
<reference evidence="4 5" key="1">
    <citation type="journal article" date="2024" name="IMA Fungus">
        <title>IMA Genome - F19 : A genome assembly and annotation guide to empower mycologists, including annotated draft genome sequences of Ceratocystis pirilliformis, Diaporthe australafricana, Fusarium ophioides, Paecilomyces lecythidis, and Sporothrix stenoceras.</title>
        <authorList>
            <person name="Aylward J."/>
            <person name="Wilson A.M."/>
            <person name="Visagie C.M."/>
            <person name="Spraker J."/>
            <person name="Barnes I."/>
            <person name="Buitendag C."/>
            <person name="Ceriani C."/>
            <person name="Del Mar Angel L."/>
            <person name="du Plessis D."/>
            <person name="Fuchs T."/>
            <person name="Gasser K."/>
            <person name="Kramer D."/>
            <person name="Li W."/>
            <person name="Munsamy K."/>
            <person name="Piso A."/>
            <person name="Price J.L."/>
            <person name="Sonnekus B."/>
            <person name="Thomas C."/>
            <person name="van der Nest A."/>
            <person name="van Dijk A."/>
            <person name="van Heerden A."/>
            <person name="van Vuuren N."/>
            <person name="Yilmaz N."/>
            <person name="Duong T.A."/>
            <person name="van der Merwe N.A."/>
            <person name="Wingfield M.J."/>
            <person name="Wingfield B.D."/>
        </authorList>
    </citation>
    <scope>NUCLEOTIDE SEQUENCE [LARGE SCALE GENOMIC DNA]</scope>
    <source>
        <strain evidence="4 5">CMW 18167</strain>
    </source>
</reference>
<dbReference type="PROSITE" id="PS50088">
    <property type="entry name" value="ANK_REPEAT"/>
    <property type="match status" value="2"/>
</dbReference>
<name>A0ABR3Y8W9_9EURO</name>
<dbReference type="Proteomes" id="UP001583193">
    <property type="component" value="Unassembled WGS sequence"/>
</dbReference>
<evidence type="ECO:0000256" key="3">
    <source>
        <dbReference type="PROSITE-ProRule" id="PRU00023"/>
    </source>
</evidence>
<keyword evidence="5" id="KW-1185">Reference proteome</keyword>
<dbReference type="InterPro" id="IPR002110">
    <property type="entry name" value="Ankyrin_rpt"/>
</dbReference>
<dbReference type="PANTHER" id="PTHR24198">
    <property type="entry name" value="ANKYRIN REPEAT AND PROTEIN KINASE DOMAIN-CONTAINING PROTEIN"/>
    <property type="match status" value="1"/>
</dbReference>
<feature type="repeat" description="ANK" evidence="3">
    <location>
        <begin position="95"/>
        <end position="127"/>
    </location>
</feature>
<sequence>MMDLLLKAGADPTAVDPNGRTLLEDTAMFGSGTMVQRLVDALKQVQCHGDRSVNSSGISQRRRDRSLQSAIYNGDERAARILLDYGANPSSAGENGTTPLVASADDGCENLINMLLDRGADPLPCDRFGMSATRYAVQSGCSWGVTRKLYQAVLDAGGDITAASPSSGGPTALLSFAERGCLPAVKFLLSHKVVTDTQSVATALHLALYNYPSDPVSYEEVCRLLIKEINVVNEEFGHTLHVLEPVAGGGTSLHLAAQTGSDTLVQLLLSSGVDDSVLDNEGRSALDIAKLEGHDGIAKLLSEKENLN</sequence>